<keyword evidence="6" id="KW-0540">Nuclease</keyword>
<dbReference type="KEGG" id="emt:CPZ25_003560"/>
<keyword evidence="18" id="KW-1185">Reference proteome</keyword>
<keyword evidence="10" id="KW-0378">Hydrolase</keyword>
<dbReference type="RefSeq" id="WP_096919858.1">
    <property type="nucleotide sequence ID" value="NZ_CP029487.1"/>
</dbReference>
<evidence type="ECO:0000256" key="1">
    <source>
        <dbReference type="ARBA" id="ARBA00001936"/>
    </source>
</evidence>
<keyword evidence="9" id="KW-0255">Endonuclease</keyword>
<dbReference type="Proteomes" id="UP000218387">
    <property type="component" value="Chromosome"/>
</dbReference>
<dbReference type="Pfam" id="PF02407">
    <property type="entry name" value="Viral_Rep"/>
    <property type="match status" value="1"/>
</dbReference>
<dbReference type="GO" id="GO:0016779">
    <property type="term" value="F:nucleotidyltransferase activity"/>
    <property type="evidence" value="ECO:0007669"/>
    <property type="project" value="UniProtKB-KW"/>
</dbReference>
<dbReference type="EMBL" id="CP029487">
    <property type="protein sequence ID" value="QCT70433.1"/>
    <property type="molecule type" value="Genomic_DNA"/>
</dbReference>
<dbReference type="InterPro" id="IPR027417">
    <property type="entry name" value="P-loop_NTPase"/>
</dbReference>
<accession>A0A4P9C520</accession>
<evidence type="ECO:0000256" key="13">
    <source>
        <dbReference type="ARBA" id="ARBA00023268"/>
    </source>
</evidence>
<dbReference type="GO" id="GO:0003723">
    <property type="term" value="F:RNA binding"/>
    <property type="evidence" value="ECO:0007669"/>
    <property type="project" value="InterPro"/>
</dbReference>
<evidence type="ECO:0000256" key="4">
    <source>
        <dbReference type="ARBA" id="ARBA00022695"/>
    </source>
</evidence>
<dbReference type="Pfam" id="PF00910">
    <property type="entry name" value="RNA_helicase"/>
    <property type="match status" value="1"/>
</dbReference>
<evidence type="ECO:0000313" key="18">
    <source>
        <dbReference type="Proteomes" id="UP000218387"/>
    </source>
</evidence>
<evidence type="ECO:0000256" key="7">
    <source>
        <dbReference type="ARBA" id="ARBA00022723"/>
    </source>
</evidence>
<protein>
    <recommendedName>
        <fullName evidence="14">ATP-dependent helicase Rep</fullName>
    </recommendedName>
    <alternativeName>
        <fullName evidence="15">RepP</fullName>
    </alternativeName>
</protein>
<keyword evidence="5" id="KW-0235">DNA replication</keyword>
<organism evidence="17 18">
    <name type="scientific">Eubacterium maltosivorans</name>
    <dbReference type="NCBI Taxonomy" id="2041044"/>
    <lineage>
        <taxon>Bacteria</taxon>
        <taxon>Bacillati</taxon>
        <taxon>Bacillota</taxon>
        <taxon>Clostridia</taxon>
        <taxon>Eubacteriales</taxon>
        <taxon>Eubacteriaceae</taxon>
        <taxon>Eubacterium</taxon>
    </lineage>
</organism>
<sequence>MKDTRTRKWQITINNPLEKGFSHDYIKAQLEKFKSCVYWCMSDEVGEQETFHTHVYMACSNAVRFSTVKNRFAGAHFEMAQGTSQQNRDYVFKEGKWAHTSKEETNIKESHEEWGEMPMERQGQRNDMADLYDMIKQGYSDFEIMEESPAFLMNIDKIEKARQIITSEKYKNTFRELDVTYIYGKTGAGKTRSVMEKYGYPNVFRITDYQHPFDNYHSQDVVIFEEFRSSLKIQDMLNYLDGYPLELPCRYANKYACYTKVYIITNIPFEEQYDNVQHVSPETFNAFKRRIHKILHYKEKNKIEKEDYFDQMSLI</sequence>
<evidence type="ECO:0000256" key="9">
    <source>
        <dbReference type="ARBA" id="ARBA00022759"/>
    </source>
</evidence>
<evidence type="ECO:0000256" key="11">
    <source>
        <dbReference type="ARBA" id="ARBA00023124"/>
    </source>
</evidence>
<dbReference type="GO" id="GO:0003677">
    <property type="term" value="F:DNA binding"/>
    <property type="evidence" value="ECO:0007669"/>
    <property type="project" value="UniProtKB-KW"/>
</dbReference>
<evidence type="ECO:0000256" key="6">
    <source>
        <dbReference type="ARBA" id="ARBA00022722"/>
    </source>
</evidence>
<evidence type="ECO:0000256" key="14">
    <source>
        <dbReference type="ARBA" id="ARBA00030754"/>
    </source>
</evidence>
<dbReference type="GO" id="GO:0046872">
    <property type="term" value="F:metal ion binding"/>
    <property type="evidence" value="ECO:0007669"/>
    <property type="project" value="UniProtKB-KW"/>
</dbReference>
<dbReference type="GO" id="GO:0016787">
    <property type="term" value="F:hydrolase activity"/>
    <property type="evidence" value="ECO:0007669"/>
    <property type="project" value="UniProtKB-KW"/>
</dbReference>
<evidence type="ECO:0000256" key="15">
    <source>
        <dbReference type="ARBA" id="ARBA00032243"/>
    </source>
</evidence>
<dbReference type="InterPro" id="IPR000605">
    <property type="entry name" value="Helicase_SF3_ssDNA/RNA_vir"/>
</dbReference>
<name>A0A4P9C520_EUBML</name>
<evidence type="ECO:0000256" key="2">
    <source>
        <dbReference type="ARBA" id="ARBA00008545"/>
    </source>
</evidence>
<evidence type="ECO:0000256" key="3">
    <source>
        <dbReference type="ARBA" id="ARBA00022679"/>
    </source>
</evidence>
<evidence type="ECO:0000313" key="17">
    <source>
        <dbReference type="EMBL" id="QCT70433.1"/>
    </source>
</evidence>
<comment type="cofactor">
    <cofactor evidence="1">
        <name>Mn(2+)</name>
        <dbReference type="ChEBI" id="CHEBI:29035"/>
    </cofactor>
</comment>
<evidence type="ECO:0000256" key="10">
    <source>
        <dbReference type="ARBA" id="ARBA00022801"/>
    </source>
</evidence>
<evidence type="ECO:0000256" key="12">
    <source>
        <dbReference type="ARBA" id="ARBA00023125"/>
    </source>
</evidence>
<dbReference type="PROSITE" id="PS52020">
    <property type="entry name" value="CRESS_DNA_REP"/>
    <property type="match status" value="1"/>
</dbReference>
<keyword evidence="4" id="KW-0548">Nucleotidyltransferase</keyword>
<keyword evidence="12" id="KW-0238">DNA-binding</keyword>
<dbReference type="InterPro" id="IPR049912">
    <property type="entry name" value="CRESS_DNA_REP"/>
</dbReference>
<keyword evidence="11" id="KW-0190">Covalent protein-DNA linkage</keyword>
<gene>
    <name evidence="17" type="ORF">CPZ25_003560</name>
</gene>
<keyword evidence="13" id="KW-0511">Multifunctional enzyme</keyword>
<proteinExistence type="inferred from homology"/>
<feature type="domain" description="CRESS-DNA virus Rep endonuclease" evidence="16">
    <location>
        <begin position="3"/>
        <end position="117"/>
    </location>
</feature>
<dbReference type="AlphaFoldDB" id="A0A4P9C520"/>
<dbReference type="GO" id="GO:0004519">
    <property type="term" value="F:endonuclease activity"/>
    <property type="evidence" value="ECO:0007669"/>
    <property type="project" value="UniProtKB-KW"/>
</dbReference>
<keyword evidence="3" id="KW-0808">Transferase</keyword>
<evidence type="ECO:0000256" key="5">
    <source>
        <dbReference type="ARBA" id="ARBA00022705"/>
    </source>
</evidence>
<keyword evidence="8" id="KW-0547">Nucleotide-binding</keyword>
<dbReference type="SUPFAM" id="SSF52540">
    <property type="entry name" value="P-loop containing nucleoside triphosphate hydrolases"/>
    <property type="match status" value="1"/>
</dbReference>
<dbReference type="Gene3D" id="3.40.1310.20">
    <property type="match status" value="1"/>
</dbReference>
<dbReference type="GO" id="GO:0006260">
    <property type="term" value="P:DNA replication"/>
    <property type="evidence" value="ECO:0007669"/>
    <property type="project" value="UniProtKB-KW"/>
</dbReference>
<evidence type="ECO:0000256" key="8">
    <source>
        <dbReference type="ARBA" id="ARBA00022741"/>
    </source>
</evidence>
<dbReference type="GO" id="GO:0000166">
    <property type="term" value="F:nucleotide binding"/>
    <property type="evidence" value="ECO:0007669"/>
    <property type="project" value="UniProtKB-KW"/>
</dbReference>
<keyword evidence="7" id="KW-0479">Metal-binding</keyword>
<reference evidence="17 18" key="1">
    <citation type="submission" date="2018-05" db="EMBL/GenBank/DDBJ databases">
        <title>Genome comparison of Eubacterium sp.</title>
        <authorList>
            <person name="Feng Y."/>
            <person name="Sanchez-Andrea I."/>
            <person name="Stams A.J.M."/>
            <person name="De Vos W.M."/>
        </authorList>
    </citation>
    <scope>NUCLEOTIDE SEQUENCE [LARGE SCALE GENOMIC DNA]</scope>
    <source>
        <strain evidence="17 18">YI</strain>
    </source>
</reference>
<dbReference type="GO" id="GO:0003724">
    <property type="term" value="F:RNA helicase activity"/>
    <property type="evidence" value="ECO:0007669"/>
    <property type="project" value="InterPro"/>
</dbReference>
<comment type="similarity">
    <text evidence="2">Belongs to the nanoviruses/circoviruses replication-associated protein family.</text>
</comment>
<evidence type="ECO:0000259" key="16">
    <source>
        <dbReference type="PROSITE" id="PS52020"/>
    </source>
</evidence>
<dbReference type="Gene3D" id="3.40.50.300">
    <property type="entry name" value="P-loop containing nucleotide triphosphate hydrolases"/>
    <property type="match status" value="1"/>
</dbReference>